<protein>
    <submittedName>
        <fullName evidence="1">Uncharacterized protein</fullName>
    </submittedName>
</protein>
<dbReference type="EMBL" id="JAUEPT010000106">
    <property type="protein sequence ID" value="KAK0431818.1"/>
    <property type="molecule type" value="Genomic_DNA"/>
</dbReference>
<evidence type="ECO:0000313" key="1">
    <source>
        <dbReference type="EMBL" id="KAK0431818.1"/>
    </source>
</evidence>
<dbReference type="Proteomes" id="UP001175226">
    <property type="component" value="Unassembled WGS sequence"/>
</dbReference>
<dbReference type="AlphaFoldDB" id="A0AA39IZP3"/>
<sequence length="172" mass="18320">MFLSVSFLAVTSHHGSFLLERDPCTSMHWLRGTSTTGAVIASYRCHFSNQSIGGSHANHHTSLSMISCGSRNPVTSPGAAEILRIVTFHMHCGESSFILLSERCRGKSPGGWKGRRVRALIKAAGDGFSEPCMSLGRAAEGVLDNGSIALCARDGSHFRGTCTLTSCVHVAL</sequence>
<accession>A0AA39IZP3</accession>
<name>A0AA39IZP3_9AGAR</name>
<gene>
    <name evidence="1" type="ORF">EV421DRAFT_135542</name>
</gene>
<comment type="caution">
    <text evidence="1">The sequence shown here is derived from an EMBL/GenBank/DDBJ whole genome shotgun (WGS) entry which is preliminary data.</text>
</comment>
<proteinExistence type="predicted"/>
<organism evidence="1 2">
    <name type="scientific">Armillaria borealis</name>
    <dbReference type="NCBI Taxonomy" id="47425"/>
    <lineage>
        <taxon>Eukaryota</taxon>
        <taxon>Fungi</taxon>
        <taxon>Dikarya</taxon>
        <taxon>Basidiomycota</taxon>
        <taxon>Agaricomycotina</taxon>
        <taxon>Agaricomycetes</taxon>
        <taxon>Agaricomycetidae</taxon>
        <taxon>Agaricales</taxon>
        <taxon>Marasmiineae</taxon>
        <taxon>Physalacriaceae</taxon>
        <taxon>Armillaria</taxon>
    </lineage>
</organism>
<keyword evidence="2" id="KW-1185">Reference proteome</keyword>
<reference evidence="1" key="1">
    <citation type="submission" date="2023-06" db="EMBL/GenBank/DDBJ databases">
        <authorList>
            <consortium name="Lawrence Berkeley National Laboratory"/>
            <person name="Ahrendt S."/>
            <person name="Sahu N."/>
            <person name="Indic B."/>
            <person name="Wong-Bajracharya J."/>
            <person name="Merenyi Z."/>
            <person name="Ke H.-M."/>
            <person name="Monk M."/>
            <person name="Kocsube S."/>
            <person name="Drula E."/>
            <person name="Lipzen A."/>
            <person name="Balint B."/>
            <person name="Henrissat B."/>
            <person name="Andreopoulos B."/>
            <person name="Martin F.M."/>
            <person name="Harder C.B."/>
            <person name="Rigling D."/>
            <person name="Ford K.L."/>
            <person name="Foster G.D."/>
            <person name="Pangilinan J."/>
            <person name="Papanicolaou A."/>
            <person name="Barry K."/>
            <person name="LaButti K."/>
            <person name="Viragh M."/>
            <person name="Koriabine M."/>
            <person name="Yan M."/>
            <person name="Riley R."/>
            <person name="Champramary S."/>
            <person name="Plett K.L."/>
            <person name="Tsai I.J."/>
            <person name="Slot J."/>
            <person name="Sipos G."/>
            <person name="Plett J."/>
            <person name="Nagy L.G."/>
            <person name="Grigoriev I.V."/>
        </authorList>
    </citation>
    <scope>NUCLEOTIDE SEQUENCE</scope>
    <source>
        <strain evidence="1">FPL87.14</strain>
    </source>
</reference>
<evidence type="ECO:0000313" key="2">
    <source>
        <dbReference type="Proteomes" id="UP001175226"/>
    </source>
</evidence>